<evidence type="ECO:0000256" key="10">
    <source>
        <dbReference type="SAM" id="MobiDB-lite"/>
    </source>
</evidence>
<keyword evidence="12" id="KW-1185">Reference proteome</keyword>
<evidence type="ECO:0000256" key="9">
    <source>
        <dbReference type="RuleBase" id="RU364004"/>
    </source>
</evidence>
<dbReference type="GO" id="GO:0034513">
    <property type="term" value="F:box H/ACA snoRNA binding"/>
    <property type="evidence" value="ECO:0007669"/>
    <property type="project" value="TreeGrafter"/>
</dbReference>
<keyword evidence="4 9" id="KW-0694">RNA-binding</keyword>
<dbReference type="Pfam" id="PF04410">
    <property type="entry name" value="Gar1"/>
    <property type="match status" value="1"/>
</dbReference>
<evidence type="ECO:0000256" key="1">
    <source>
        <dbReference type="ARBA" id="ARBA00004604"/>
    </source>
</evidence>
<protein>
    <recommendedName>
        <fullName evidence="9">H/ACA ribonucleoprotein complex subunit</fullName>
    </recommendedName>
</protein>
<comment type="caution">
    <text evidence="11">The sequence shown here is derived from an EMBL/GenBank/DDBJ whole genome shotgun (WGS) entry which is preliminary data.</text>
</comment>
<dbReference type="GO" id="GO:0031429">
    <property type="term" value="C:box H/ACA snoRNP complex"/>
    <property type="evidence" value="ECO:0007669"/>
    <property type="project" value="TreeGrafter"/>
</dbReference>
<dbReference type="OrthoDB" id="2187159at2759"/>
<comment type="subunit">
    <text evidence="9">Component of the small nucleolar ribonucleoprotein particles containing H/ACA-type snoRNAs (H/ACA snoRNPs).</text>
</comment>
<comment type="function">
    <text evidence="8">Required for ribosome biogenesis. Part of a complex which catalyzes pseudouridylation of rRNA. This involves the isomerization of uridine such that the ribose is subsequently attached to C5, instead of the normal N1. Pseudouridine ('psi') residues may serve to stabilize the conformation of rRNAs.</text>
</comment>
<dbReference type="PANTHER" id="PTHR23237:SF6">
    <property type="entry name" value="H_ACA RIBONUCLEOPROTEIN COMPLEX SUBUNIT 1"/>
    <property type="match status" value="1"/>
</dbReference>
<dbReference type="FunFam" id="2.40.10.230:FF:000001">
    <property type="entry name" value="H/ACA ribonucleoprotein complex subunit"/>
    <property type="match status" value="1"/>
</dbReference>
<feature type="compositionally biased region" description="Gly residues" evidence="10">
    <location>
        <begin position="1"/>
        <end position="10"/>
    </location>
</feature>
<proteinExistence type="inferred from homology"/>
<feature type="region of interest" description="Disordered" evidence="10">
    <location>
        <begin position="1"/>
        <end position="42"/>
    </location>
</feature>
<evidence type="ECO:0000313" key="12">
    <source>
        <dbReference type="Proteomes" id="UP000886885"/>
    </source>
</evidence>
<evidence type="ECO:0000256" key="2">
    <source>
        <dbReference type="ARBA" id="ARBA00022517"/>
    </source>
</evidence>
<dbReference type="AlphaFoldDB" id="A0A8X7XTD6"/>
<evidence type="ECO:0000256" key="4">
    <source>
        <dbReference type="ARBA" id="ARBA00022884"/>
    </source>
</evidence>
<name>A0A8X7XTD6_POPTO</name>
<comment type="similarity">
    <text evidence="7 9">Belongs to the GAR1 family.</text>
</comment>
<accession>A0A8X7XTD6</accession>
<evidence type="ECO:0000256" key="8">
    <source>
        <dbReference type="ARBA" id="ARBA00059623"/>
    </source>
</evidence>
<dbReference type="PANTHER" id="PTHR23237">
    <property type="entry name" value="NUCLEOLAR PROTEIN FAMILY A MEMBER 1 SNORNP PROTEIN GAR1"/>
    <property type="match status" value="1"/>
</dbReference>
<feature type="compositionally biased region" description="Gly residues" evidence="10">
    <location>
        <begin position="17"/>
        <end position="35"/>
    </location>
</feature>
<dbReference type="EMBL" id="JAAWWB010000038">
    <property type="protein sequence ID" value="KAG6737520.1"/>
    <property type="molecule type" value="Genomic_DNA"/>
</dbReference>
<reference evidence="11" key="1">
    <citation type="journal article" date="2020" name="bioRxiv">
        <title>Hybrid origin of Populus tomentosa Carr. identified through genome sequencing and phylogenomic analysis.</title>
        <authorList>
            <person name="An X."/>
            <person name="Gao K."/>
            <person name="Chen Z."/>
            <person name="Li J."/>
            <person name="Yang X."/>
            <person name="Yang X."/>
            <person name="Zhou J."/>
            <person name="Guo T."/>
            <person name="Zhao T."/>
            <person name="Huang S."/>
            <person name="Miao D."/>
            <person name="Khan W.U."/>
            <person name="Rao P."/>
            <person name="Ye M."/>
            <person name="Lei B."/>
            <person name="Liao W."/>
            <person name="Wang J."/>
            <person name="Ji L."/>
            <person name="Li Y."/>
            <person name="Guo B."/>
            <person name="Mustafa N.S."/>
            <person name="Li S."/>
            <person name="Yun Q."/>
            <person name="Keller S.R."/>
            <person name="Mao J."/>
            <person name="Zhang R."/>
            <person name="Strauss S.H."/>
        </authorList>
    </citation>
    <scope>NUCLEOTIDE SEQUENCE</scope>
    <source>
        <strain evidence="11">GM15</strain>
        <tissue evidence="11">Leaf</tissue>
    </source>
</reference>
<evidence type="ECO:0000256" key="7">
    <source>
        <dbReference type="ARBA" id="ARBA00038293"/>
    </source>
</evidence>
<evidence type="ECO:0000256" key="6">
    <source>
        <dbReference type="ARBA" id="ARBA00023274"/>
    </source>
</evidence>
<keyword evidence="2 9" id="KW-0690">Ribosome biogenesis</keyword>
<organism evidence="11 12">
    <name type="scientific">Populus tomentosa</name>
    <name type="common">Chinese white poplar</name>
    <dbReference type="NCBI Taxonomy" id="118781"/>
    <lineage>
        <taxon>Eukaryota</taxon>
        <taxon>Viridiplantae</taxon>
        <taxon>Streptophyta</taxon>
        <taxon>Embryophyta</taxon>
        <taxon>Tracheophyta</taxon>
        <taxon>Spermatophyta</taxon>
        <taxon>Magnoliopsida</taxon>
        <taxon>eudicotyledons</taxon>
        <taxon>Gunneridae</taxon>
        <taxon>Pentapetalae</taxon>
        <taxon>rosids</taxon>
        <taxon>fabids</taxon>
        <taxon>Malpighiales</taxon>
        <taxon>Salicaceae</taxon>
        <taxon>Saliceae</taxon>
        <taxon>Populus</taxon>
    </lineage>
</organism>
<evidence type="ECO:0000256" key="5">
    <source>
        <dbReference type="ARBA" id="ARBA00023242"/>
    </source>
</evidence>
<comment type="function">
    <text evidence="9">Required for ribosome biogenesis. Part of a complex which catalyzes pseudouridylation of rRNA. This involves the isomerization of uridine such that the ribose is subsequently attached to C5, instead of the normal N1. Pseudouridine ("psi") residues may serve to stabilize the conformation of rRNAs.</text>
</comment>
<keyword evidence="6 9" id="KW-0687">Ribonucleoprotein</keyword>
<dbReference type="Proteomes" id="UP000886885">
    <property type="component" value="Chromosome 19D"/>
</dbReference>
<gene>
    <name evidence="11" type="ORF">POTOM_059046</name>
</gene>
<sequence>MRPPRGGGFRGGRDGGFRGGRGGPGRGGRGFGGGGFRDEGPPSEVVADGWNLSVNVRDEVSSFLHACEGDAVAKLTNEKIPYFNAPIFLQNKTQIGKVDEIFGPINESHFSIKMMEGIVATSYAPGDKFYIDPNKLLPLARFLSQPKCYSLFVLAGKPAIPKCQNPCSFAEGEGAEVHLEVVVLVGVVLGGEGEDRTTLCNNFGARMLFKL</sequence>
<evidence type="ECO:0000313" key="11">
    <source>
        <dbReference type="EMBL" id="KAG6737520.1"/>
    </source>
</evidence>
<dbReference type="GO" id="GO:0000454">
    <property type="term" value="P:snoRNA guided rRNA pseudouridine synthesis"/>
    <property type="evidence" value="ECO:0007669"/>
    <property type="project" value="TreeGrafter"/>
</dbReference>
<evidence type="ECO:0000256" key="3">
    <source>
        <dbReference type="ARBA" id="ARBA00022552"/>
    </source>
</evidence>
<keyword evidence="5 9" id="KW-0539">Nucleus</keyword>
<comment type="subcellular location">
    <subcellularLocation>
        <location evidence="1 9">Nucleus</location>
        <location evidence="1 9">Nucleolus</location>
    </subcellularLocation>
</comment>
<keyword evidence="3 9" id="KW-0698">rRNA processing</keyword>
<dbReference type="InterPro" id="IPR007504">
    <property type="entry name" value="H/ACA_rnp_Gar1/Naf1"/>
</dbReference>